<dbReference type="AlphaFoldDB" id="A0A438C034"/>
<keyword evidence="4" id="KW-0347">Helicase</keyword>
<dbReference type="Proteomes" id="UP000288805">
    <property type="component" value="Unassembled WGS sequence"/>
</dbReference>
<accession>A0A438C034</accession>
<dbReference type="Pfam" id="PF13086">
    <property type="entry name" value="AAA_11"/>
    <property type="match status" value="1"/>
</dbReference>
<dbReference type="Pfam" id="PF13087">
    <property type="entry name" value="AAA_12"/>
    <property type="match status" value="1"/>
</dbReference>
<comment type="similarity">
    <text evidence="1">Belongs to the DNA2/NAM7 helicase family.</text>
</comment>
<evidence type="ECO:0000313" key="9">
    <source>
        <dbReference type="Proteomes" id="UP000288805"/>
    </source>
</evidence>
<dbReference type="PANTHER" id="PTHR43788">
    <property type="entry name" value="DNA2/NAM7 HELICASE FAMILY MEMBER"/>
    <property type="match status" value="1"/>
</dbReference>
<name>A0A438C034_VITVI</name>
<keyword evidence="3" id="KW-0378">Hydrolase</keyword>
<feature type="domain" description="DNA2/NAM7 helicase-like C-terminal" evidence="7">
    <location>
        <begin position="148"/>
        <end position="376"/>
    </location>
</feature>
<dbReference type="GO" id="GO:0016787">
    <property type="term" value="F:hydrolase activity"/>
    <property type="evidence" value="ECO:0007669"/>
    <property type="project" value="UniProtKB-KW"/>
</dbReference>
<keyword evidence="5" id="KW-0067">ATP-binding</keyword>
<dbReference type="InterPro" id="IPR041679">
    <property type="entry name" value="DNA2/NAM7-like_C"/>
</dbReference>
<dbReference type="GO" id="GO:0003677">
    <property type="term" value="F:DNA binding"/>
    <property type="evidence" value="ECO:0007669"/>
    <property type="project" value="UniProtKB-KW"/>
</dbReference>
<dbReference type="InterPro" id="IPR027417">
    <property type="entry name" value="P-loop_NTPase"/>
</dbReference>
<dbReference type="FunFam" id="3.40.50.300:FF:000326">
    <property type="entry name" value="P-loop containing nucleoside triphosphate hydrolase"/>
    <property type="match status" value="1"/>
</dbReference>
<reference evidence="8 9" key="1">
    <citation type="journal article" date="2018" name="PLoS Genet.">
        <title>Population sequencing reveals clonal diversity and ancestral inbreeding in the grapevine cultivar Chardonnay.</title>
        <authorList>
            <person name="Roach M.J."/>
            <person name="Johnson D.L."/>
            <person name="Bohlmann J."/>
            <person name="van Vuuren H.J."/>
            <person name="Jones S.J."/>
            <person name="Pretorius I.S."/>
            <person name="Schmidt S.A."/>
            <person name="Borneman A.R."/>
        </authorList>
    </citation>
    <scope>NUCLEOTIDE SEQUENCE [LARGE SCALE GENOMIC DNA]</scope>
    <source>
        <strain evidence="9">cv. Chardonnay</strain>
        <tissue evidence="8">Leaf</tissue>
    </source>
</reference>
<dbReference type="InterPro" id="IPR041677">
    <property type="entry name" value="DNA2/NAM7_AAA_11"/>
</dbReference>
<evidence type="ECO:0000256" key="4">
    <source>
        <dbReference type="ARBA" id="ARBA00022806"/>
    </source>
</evidence>
<evidence type="ECO:0000313" key="8">
    <source>
        <dbReference type="EMBL" id="RVW16594.1"/>
    </source>
</evidence>
<dbReference type="GO" id="GO:0005524">
    <property type="term" value="F:ATP binding"/>
    <property type="evidence" value="ECO:0007669"/>
    <property type="project" value="UniProtKB-KW"/>
</dbReference>
<dbReference type="Gene3D" id="3.40.50.300">
    <property type="entry name" value="P-loop containing nucleotide triphosphate hydrolases"/>
    <property type="match status" value="2"/>
</dbReference>
<evidence type="ECO:0000259" key="6">
    <source>
        <dbReference type="Pfam" id="PF13086"/>
    </source>
</evidence>
<dbReference type="SUPFAM" id="SSF52540">
    <property type="entry name" value="P-loop containing nucleoside triphosphate hydrolases"/>
    <property type="match status" value="1"/>
</dbReference>
<evidence type="ECO:0000259" key="7">
    <source>
        <dbReference type="Pfam" id="PF13087"/>
    </source>
</evidence>
<feature type="domain" description="DNA2/NAM7 helicase helicase" evidence="6">
    <location>
        <begin position="42"/>
        <end position="139"/>
    </location>
</feature>
<dbReference type="GO" id="GO:0004386">
    <property type="term" value="F:helicase activity"/>
    <property type="evidence" value="ECO:0007669"/>
    <property type="project" value="UniProtKB-KW"/>
</dbReference>
<dbReference type="GO" id="GO:0005694">
    <property type="term" value="C:chromosome"/>
    <property type="evidence" value="ECO:0007669"/>
    <property type="project" value="UniProtKB-ARBA"/>
</dbReference>
<dbReference type="PANTHER" id="PTHR43788:SF8">
    <property type="entry name" value="DNA-BINDING PROTEIN SMUBP-2"/>
    <property type="match status" value="1"/>
</dbReference>
<evidence type="ECO:0000256" key="3">
    <source>
        <dbReference type="ARBA" id="ARBA00022801"/>
    </source>
</evidence>
<keyword evidence="2" id="KW-0547">Nucleotide-binding</keyword>
<organism evidence="8 9">
    <name type="scientific">Vitis vinifera</name>
    <name type="common">Grape</name>
    <dbReference type="NCBI Taxonomy" id="29760"/>
    <lineage>
        <taxon>Eukaryota</taxon>
        <taxon>Viridiplantae</taxon>
        <taxon>Streptophyta</taxon>
        <taxon>Embryophyta</taxon>
        <taxon>Tracheophyta</taxon>
        <taxon>Spermatophyta</taxon>
        <taxon>Magnoliopsida</taxon>
        <taxon>eudicotyledons</taxon>
        <taxon>Gunneridae</taxon>
        <taxon>Pentapetalae</taxon>
        <taxon>rosids</taxon>
        <taxon>Vitales</taxon>
        <taxon>Vitaceae</taxon>
        <taxon>Viteae</taxon>
        <taxon>Vitis</taxon>
    </lineage>
</organism>
<dbReference type="InterPro" id="IPR047187">
    <property type="entry name" value="SF1_C_Upf1"/>
</dbReference>
<proteinExistence type="inferred from homology"/>
<sequence>MRLMSRKFLQLIYYFCPIMFYLYGDHVPGEFFFQALNGKLLKTKDKNTRRDIRKELKTLSKEERKRQQLAVTDVIKNANVVLTTLTGAVSRKLENISFDLVIIDEAAQALEIACWIALLKGSRCILAGDHLQLPPTIQSVEAEKKGLGRTLFERLADLYGDEVMSMLTVQYRMHELIMNWSSKELYNSKITAHPSVAAHMLSDLEDVKKSSSTESTLLLIDTAGYAVCSLLLLFASTTENFCLVFCYNFWMLTCFRCDMEEKKDEEDSTMNEGEAEVAISHAKRLVDSGVQASDIGIITPYAAQVVLLKMMKNNDDKLKDMEISTVDGFQGREKEAIIISMARSNPKKEVGFLSDRRRMNVAVTRARRQCCLVCDTETVTSDKFLKRLIEYFEENGEYLSASEYGHE</sequence>
<protein>
    <submittedName>
        <fullName evidence="8">DNA-binding protein SMUBP-2</fullName>
    </submittedName>
</protein>
<dbReference type="EMBL" id="QGNW01002588">
    <property type="protein sequence ID" value="RVW16594.1"/>
    <property type="molecule type" value="Genomic_DNA"/>
</dbReference>
<keyword evidence="8" id="KW-0238">DNA-binding</keyword>
<dbReference type="CDD" id="cd18808">
    <property type="entry name" value="SF1_C_Upf1"/>
    <property type="match status" value="1"/>
</dbReference>
<comment type="caution">
    <text evidence="8">The sequence shown here is derived from an EMBL/GenBank/DDBJ whole genome shotgun (WGS) entry which is preliminary data.</text>
</comment>
<evidence type="ECO:0000256" key="1">
    <source>
        <dbReference type="ARBA" id="ARBA00007913"/>
    </source>
</evidence>
<evidence type="ECO:0000256" key="5">
    <source>
        <dbReference type="ARBA" id="ARBA00022840"/>
    </source>
</evidence>
<dbReference type="InterPro" id="IPR050534">
    <property type="entry name" value="Coronavir_polyprotein_1ab"/>
</dbReference>
<gene>
    <name evidence="8" type="primary">Ighmbp2_1</name>
    <name evidence="8" type="ORF">CK203_069309</name>
</gene>
<evidence type="ECO:0000256" key="2">
    <source>
        <dbReference type="ARBA" id="ARBA00022741"/>
    </source>
</evidence>